<reference evidence="4 5" key="1">
    <citation type="journal article" date="2019" name="Nat. Microbiol.">
        <title>Wide diversity of methane and short-chain alkane metabolisms in uncultured archaea.</title>
        <authorList>
            <person name="Borrel G."/>
            <person name="Adam P.S."/>
            <person name="McKay L.J."/>
            <person name="Chen L.X."/>
            <person name="Sierra-Garcia I.N."/>
            <person name="Sieber C.M."/>
            <person name="Letourneur Q."/>
            <person name="Ghozlane A."/>
            <person name="Andersen G.L."/>
            <person name="Li W.J."/>
            <person name="Hallam S.J."/>
            <person name="Muyzer G."/>
            <person name="de Oliveira V.M."/>
            <person name="Inskeep W.P."/>
            <person name="Banfield J.F."/>
            <person name="Gribaldo S."/>
        </authorList>
    </citation>
    <scope>NUCLEOTIDE SEQUENCE [LARGE SCALE GENOMIC DNA]</scope>
    <source>
        <strain evidence="4">NM1b</strain>
    </source>
</reference>
<dbReference type="InterPro" id="IPR045337">
    <property type="entry name" value="MmgE_PrpD_C"/>
</dbReference>
<dbReference type="AlphaFoldDB" id="A0A520KUL6"/>
<dbReference type="Gene3D" id="1.10.4100.10">
    <property type="entry name" value="2-methylcitrate dehydratase PrpD"/>
    <property type="match status" value="1"/>
</dbReference>
<gene>
    <name evidence="4" type="ORF">EF807_08535</name>
</gene>
<feature type="non-terminal residue" evidence="4">
    <location>
        <position position="425"/>
    </location>
</feature>
<dbReference type="SUPFAM" id="SSF103378">
    <property type="entry name" value="2-methylcitrate dehydratase PrpD"/>
    <property type="match status" value="1"/>
</dbReference>
<evidence type="ECO:0000256" key="1">
    <source>
        <dbReference type="ARBA" id="ARBA00006174"/>
    </source>
</evidence>
<dbReference type="InterPro" id="IPR005656">
    <property type="entry name" value="MmgE_PrpD"/>
</dbReference>
<name>A0A520KUL6_9EURY</name>
<comment type="caution">
    <text evidence="4">The sequence shown here is derived from an EMBL/GenBank/DDBJ whole genome shotgun (WGS) entry which is preliminary data.</text>
</comment>
<dbReference type="InterPro" id="IPR045336">
    <property type="entry name" value="MmgE_PrpD_N"/>
</dbReference>
<dbReference type="InterPro" id="IPR036148">
    <property type="entry name" value="MmgE/PrpD_sf"/>
</dbReference>
<evidence type="ECO:0000313" key="5">
    <source>
        <dbReference type="Proteomes" id="UP000320766"/>
    </source>
</evidence>
<sequence length="425" mass="45710">MSTERLAKFVVETSYGDLPSEGVRNAKQGITDCIGCALLGCKERESEIITGYAKERGGIPDAGIIGGGFKVPDSDAAWVNGTIAHALDYDDVSTSFLGHPSVALVPAVLALGEKYHLSGRDMLLAYITGFEVGTRVGESTAQQYILGWHGTSTVGSIAAAAASAKLLNLDVDETRMALGIVASLAGGLKENFGTMTKPLHAGNAARNGVIAATLAKRGFTAVLDILEAPQGYGKVFTGGQDCDFAPATKDLGEKFNIVSGLEIKPYPSCRGTHAAIDGTLYLRRENKFELSEIAEIECHGSDTLLTAVIYNRPKTGLEAKFSIEFCIALALLENEVTMRYFTDEKVRDPKIQEIISKIKFVPDPEAILLTPVEVVIKLKDGRVLSHETTVMKGEPENPMNQEELYTKYKDCASAILSPQNAEKSW</sequence>
<organism evidence="4 5">
    <name type="scientific">Candidatus Methanolliviera hydrocarbonicum</name>
    <dbReference type="NCBI Taxonomy" id="2491085"/>
    <lineage>
        <taxon>Archaea</taxon>
        <taxon>Methanobacteriati</taxon>
        <taxon>Methanobacteriota</taxon>
        <taxon>Candidatus Methanoliparia</taxon>
        <taxon>Candidatus Methanoliparales</taxon>
        <taxon>Candidatus Methanollivieraceae</taxon>
        <taxon>Candidatus Methanolliviera</taxon>
    </lineage>
</organism>
<comment type="similarity">
    <text evidence="1">Belongs to the PrpD family.</text>
</comment>
<protein>
    <submittedName>
        <fullName evidence="4">MmgE/PrpD family protein</fullName>
    </submittedName>
</protein>
<evidence type="ECO:0000259" key="3">
    <source>
        <dbReference type="Pfam" id="PF19305"/>
    </source>
</evidence>
<evidence type="ECO:0000259" key="2">
    <source>
        <dbReference type="Pfam" id="PF03972"/>
    </source>
</evidence>
<dbReference type="PANTHER" id="PTHR16943">
    <property type="entry name" value="2-METHYLCITRATE DEHYDRATASE-RELATED"/>
    <property type="match status" value="1"/>
</dbReference>
<feature type="domain" description="MmgE/PrpD C-terminal" evidence="3">
    <location>
        <begin position="266"/>
        <end position="422"/>
    </location>
</feature>
<dbReference type="EMBL" id="RXIL01000163">
    <property type="protein sequence ID" value="RZN66401.1"/>
    <property type="molecule type" value="Genomic_DNA"/>
</dbReference>
<dbReference type="InterPro" id="IPR042183">
    <property type="entry name" value="MmgE/PrpD_sf_1"/>
</dbReference>
<evidence type="ECO:0000313" key="4">
    <source>
        <dbReference type="EMBL" id="RZN66401.1"/>
    </source>
</evidence>
<dbReference type="Gene3D" id="3.30.1330.120">
    <property type="entry name" value="2-methylcitrate dehydratase PrpD"/>
    <property type="match status" value="1"/>
</dbReference>
<dbReference type="Pfam" id="PF03972">
    <property type="entry name" value="MmgE_PrpD_N"/>
    <property type="match status" value="1"/>
</dbReference>
<dbReference type="Proteomes" id="UP000320766">
    <property type="component" value="Unassembled WGS sequence"/>
</dbReference>
<dbReference type="Pfam" id="PF19305">
    <property type="entry name" value="MmgE_PrpD_C"/>
    <property type="match status" value="1"/>
</dbReference>
<dbReference type="GO" id="GO:0016829">
    <property type="term" value="F:lyase activity"/>
    <property type="evidence" value="ECO:0007669"/>
    <property type="project" value="InterPro"/>
</dbReference>
<proteinExistence type="inferred from homology"/>
<feature type="domain" description="MmgE/PrpD N-terminal" evidence="2">
    <location>
        <begin position="4"/>
        <end position="244"/>
    </location>
</feature>
<dbReference type="PANTHER" id="PTHR16943:SF8">
    <property type="entry name" value="2-METHYLCITRATE DEHYDRATASE"/>
    <property type="match status" value="1"/>
</dbReference>
<accession>A0A520KUL6</accession>
<dbReference type="InterPro" id="IPR042188">
    <property type="entry name" value="MmgE/PrpD_sf_2"/>
</dbReference>